<gene>
    <name evidence="2" type="ORF">G7066_10960</name>
</gene>
<protein>
    <submittedName>
        <fullName evidence="2">Beta-lactamase family protein</fullName>
    </submittedName>
</protein>
<dbReference type="InterPro" id="IPR012338">
    <property type="entry name" value="Beta-lactam/transpept-like"/>
</dbReference>
<dbReference type="InterPro" id="IPR001466">
    <property type="entry name" value="Beta-lactam-related"/>
</dbReference>
<proteinExistence type="predicted"/>
<organism evidence="2 3">
    <name type="scientific">Leucobacter coleopterorum</name>
    <dbReference type="NCBI Taxonomy" id="2714933"/>
    <lineage>
        <taxon>Bacteria</taxon>
        <taxon>Bacillati</taxon>
        <taxon>Actinomycetota</taxon>
        <taxon>Actinomycetes</taxon>
        <taxon>Micrococcales</taxon>
        <taxon>Microbacteriaceae</taxon>
        <taxon>Leucobacter</taxon>
    </lineage>
</organism>
<dbReference type="EMBL" id="CP049933">
    <property type="protein sequence ID" value="QIM18970.1"/>
    <property type="molecule type" value="Genomic_DNA"/>
</dbReference>
<dbReference type="InterPro" id="IPR050789">
    <property type="entry name" value="Diverse_Enzym_Activities"/>
</dbReference>
<evidence type="ECO:0000313" key="2">
    <source>
        <dbReference type="EMBL" id="QIM18970.1"/>
    </source>
</evidence>
<dbReference type="Gene3D" id="3.40.710.10">
    <property type="entry name" value="DD-peptidase/beta-lactamase superfamily"/>
    <property type="match status" value="1"/>
</dbReference>
<dbReference type="SUPFAM" id="SSF56601">
    <property type="entry name" value="beta-lactamase/transpeptidase-like"/>
    <property type="match status" value="1"/>
</dbReference>
<dbReference type="Pfam" id="PF00144">
    <property type="entry name" value="Beta-lactamase"/>
    <property type="match status" value="1"/>
</dbReference>
<feature type="domain" description="Beta-lactamase-related" evidence="1">
    <location>
        <begin position="52"/>
        <end position="329"/>
    </location>
</feature>
<dbReference type="RefSeq" id="WP_166331078.1">
    <property type="nucleotide sequence ID" value="NZ_CP049933.1"/>
</dbReference>
<dbReference type="Proteomes" id="UP000503441">
    <property type="component" value="Chromosome"/>
</dbReference>
<sequence length="350" mass="38314">MTSSLSASATIASLNAHFTRAARRRTRRGLPSPQVLVKAPGFEYSFGDRALPFHTASIGKLATATMIMKRIAASEFELSTPVAELLPSPIISGLFSGTGATVQHLLAHTSGAADYFGGPTSQGPNFIKLVLDQPDRTWKPEHLLSFSREKQQPIGVPGERFHYSDTGYILLGLILEAVTAKPLTKLLREQIFTPADMKNSVFWLREPGPTHISPAWLDGVEVSGFRSLTCDWAGGGIVSTLDDLARFATGLADGTLLTAEQLTLMTTPQNRFRRGIEYGLGAMQLRFEGFMPLLRGLPTPVGHIGVLGTHCFIDPETETTVVLNFHDTREMVASFRSHIHIVRQLHKLRT</sequence>
<keyword evidence="3" id="KW-1185">Reference proteome</keyword>
<accession>A0ABX6JXC8</accession>
<evidence type="ECO:0000259" key="1">
    <source>
        <dbReference type="Pfam" id="PF00144"/>
    </source>
</evidence>
<evidence type="ECO:0000313" key="3">
    <source>
        <dbReference type="Proteomes" id="UP000503441"/>
    </source>
</evidence>
<dbReference type="PANTHER" id="PTHR43283">
    <property type="entry name" value="BETA-LACTAMASE-RELATED"/>
    <property type="match status" value="1"/>
</dbReference>
<name>A0ABX6JXC8_9MICO</name>
<reference evidence="2 3" key="1">
    <citation type="submission" date="2020-03" db="EMBL/GenBank/DDBJ databases">
        <title>Leucobacter sp. nov., isolated from beetles.</title>
        <authorList>
            <person name="Hyun D.-W."/>
            <person name="Bae J.-W."/>
        </authorList>
    </citation>
    <scope>NUCLEOTIDE SEQUENCE [LARGE SCALE GENOMIC DNA]</scope>
    <source>
        <strain evidence="2 3">HDW9A</strain>
    </source>
</reference>